<protein>
    <submittedName>
        <fullName evidence="3">Uncharacterized protein</fullName>
    </submittedName>
</protein>
<evidence type="ECO:0000256" key="1">
    <source>
        <dbReference type="PROSITE-ProRule" id="PRU00221"/>
    </source>
</evidence>
<dbReference type="GO" id="GO:0030307">
    <property type="term" value="P:positive regulation of cell growth"/>
    <property type="evidence" value="ECO:0007669"/>
    <property type="project" value="TreeGrafter"/>
</dbReference>
<name>A0A922M1E2_SPOEX</name>
<dbReference type="GO" id="GO:0005737">
    <property type="term" value="C:cytoplasm"/>
    <property type="evidence" value="ECO:0007669"/>
    <property type="project" value="TreeGrafter"/>
</dbReference>
<dbReference type="GO" id="GO:0010506">
    <property type="term" value="P:regulation of autophagy"/>
    <property type="evidence" value="ECO:0007669"/>
    <property type="project" value="TreeGrafter"/>
</dbReference>
<dbReference type="SUPFAM" id="SSF50978">
    <property type="entry name" value="WD40 repeat-like"/>
    <property type="match status" value="1"/>
</dbReference>
<proteinExistence type="predicted"/>
<dbReference type="AlphaFoldDB" id="A0A922M1E2"/>
<evidence type="ECO:0000256" key="2">
    <source>
        <dbReference type="SAM" id="MobiDB-lite"/>
    </source>
</evidence>
<dbReference type="Proteomes" id="UP000814243">
    <property type="component" value="Unassembled WGS sequence"/>
</dbReference>
<dbReference type="InterPro" id="IPR015943">
    <property type="entry name" value="WD40/YVTN_repeat-like_dom_sf"/>
</dbReference>
<dbReference type="InterPro" id="IPR004083">
    <property type="entry name" value="Raptor"/>
</dbReference>
<dbReference type="GO" id="GO:0031931">
    <property type="term" value="C:TORC1 complex"/>
    <property type="evidence" value="ECO:0007669"/>
    <property type="project" value="InterPro"/>
</dbReference>
<comment type="caution">
    <text evidence="3">The sequence shown here is derived from an EMBL/GenBank/DDBJ whole genome shotgun (WGS) entry which is preliminary data.</text>
</comment>
<gene>
    <name evidence="3" type="ORF">HF086_006809</name>
</gene>
<dbReference type="InterPro" id="IPR001680">
    <property type="entry name" value="WD40_rpt"/>
</dbReference>
<organism evidence="3 4">
    <name type="scientific">Spodoptera exigua</name>
    <name type="common">Beet armyworm</name>
    <name type="synonym">Noctua fulgens</name>
    <dbReference type="NCBI Taxonomy" id="7107"/>
    <lineage>
        <taxon>Eukaryota</taxon>
        <taxon>Metazoa</taxon>
        <taxon>Ecdysozoa</taxon>
        <taxon>Arthropoda</taxon>
        <taxon>Hexapoda</taxon>
        <taxon>Insecta</taxon>
        <taxon>Pterygota</taxon>
        <taxon>Neoptera</taxon>
        <taxon>Endopterygota</taxon>
        <taxon>Lepidoptera</taxon>
        <taxon>Glossata</taxon>
        <taxon>Ditrysia</taxon>
        <taxon>Noctuoidea</taxon>
        <taxon>Noctuidae</taxon>
        <taxon>Amphipyrinae</taxon>
        <taxon>Spodoptera</taxon>
    </lineage>
</organism>
<feature type="compositionally biased region" description="Low complexity" evidence="2">
    <location>
        <begin position="33"/>
        <end position="43"/>
    </location>
</feature>
<accession>A0A922M1E2</accession>
<feature type="repeat" description="WD" evidence="1">
    <location>
        <begin position="95"/>
        <end position="136"/>
    </location>
</feature>
<feature type="region of interest" description="Disordered" evidence="2">
    <location>
        <begin position="33"/>
        <end position="83"/>
    </location>
</feature>
<keyword evidence="1" id="KW-0853">WD repeat</keyword>
<dbReference type="PANTHER" id="PTHR12848">
    <property type="entry name" value="REGULATORY-ASSOCIATED PROTEIN OF MTOR"/>
    <property type="match status" value="1"/>
</dbReference>
<dbReference type="GO" id="GO:0038202">
    <property type="term" value="P:TORC1 signaling"/>
    <property type="evidence" value="ECO:0007669"/>
    <property type="project" value="TreeGrafter"/>
</dbReference>
<dbReference type="GO" id="GO:0009267">
    <property type="term" value="P:cellular response to starvation"/>
    <property type="evidence" value="ECO:0007669"/>
    <property type="project" value="TreeGrafter"/>
</dbReference>
<dbReference type="InterPro" id="IPR036322">
    <property type="entry name" value="WD40_repeat_dom_sf"/>
</dbReference>
<dbReference type="Gene3D" id="2.130.10.10">
    <property type="entry name" value="YVTN repeat-like/Quinoprotein amine dehydrogenase"/>
    <property type="match status" value="1"/>
</dbReference>
<dbReference type="PANTHER" id="PTHR12848:SF16">
    <property type="entry name" value="REGULATORY-ASSOCIATED PROTEIN OF MTOR"/>
    <property type="match status" value="1"/>
</dbReference>
<reference evidence="3" key="1">
    <citation type="journal article" date="2021" name="G3 (Bethesda)">
        <title>Genome and transcriptome analysis of the beet armyworm Spodoptera exigua reveals targets for pest control. .</title>
        <authorList>
            <person name="Simon S."/>
            <person name="Breeschoten T."/>
            <person name="Jansen H.J."/>
            <person name="Dirks R.P."/>
            <person name="Schranz M.E."/>
            <person name="Ros V.I.D."/>
        </authorList>
    </citation>
    <scope>NUCLEOTIDE SEQUENCE</scope>
    <source>
        <strain evidence="3">TB_SE_WUR_2020</strain>
    </source>
</reference>
<evidence type="ECO:0000313" key="4">
    <source>
        <dbReference type="Proteomes" id="UP000814243"/>
    </source>
</evidence>
<dbReference type="SMART" id="SM00320">
    <property type="entry name" value="WD40"/>
    <property type="match status" value="3"/>
</dbReference>
<dbReference type="GO" id="GO:0071230">
    <property type="term" value="P:cellular response to amino acid stimulus"/>
    <property type="evidence" value="ECO:0007669"/>
    <property type="project" value="TreeGrafter"/>
</dbReference>
<dbReference type="Pfam" id="PF00400">
    <property type="entry name" value="WD40"/>
    <property type="match status" value="2"/>
</dbReference>
<dbReference type="EMBL" id="JACEFF010000926">
    <property type="protein sequence ID" value="KAH9628178.1"/>
    <property type="molecule type" value="Genomic_DNA"/>
</dbReference>
<feature type="compositionally biased region" description="Basic residues" evidence="2">
    <location>
        <begin position="44"/>
        <end position="83"/>
    </location>
</feature>
<dbReference type="GO" id="GO:0030674">
    <property type="term" value="F:protein-macromolecule adaptor activity"/>
    <property type="evidence" value="ECO:0007669"/>
    <property type="project" value="TreeGrafter"/>
</dbReference>
<sequence length="221" mass="23628">MSVRETFSCGRGVPRAARHAAALVRRAPLAGAGRPLGAAAPVGRRGRAAAGRHPHRQRGRRHGAVARRRPAAGRLRRRQRARLGRARRARPVWRLAPHAAPVLAAAHRADRALLLTGASDGELRLIDTRTMAPLHSVRAPAPLAAIDVHPLCDLVACGSVNQSISIYDLKGTPLNTIKFHEGFMGARIGPVSCLAFHPLRCALGVGSKDSTVSVYVAEARR</sequence>
<dbReference type="PROSITE" id="PS50082">
    <property type="entry name" value="WD_REPEATS_2"/>
    <property type="match status" value="1"/>
</dbReference>
<evidence type="ECO:0000313" key="3">
    <source>
        <dbReference type="EMBL" id="KAH9628178.1"/>
    </source>
</evidence>